<dbReference type="InterPro" id="IPR050343">
    <property type="entry name" value="RsuA_PseudoU_synthase"/>
</dbReference>
<evidence type="ECO:0000256" key="4">
    <source>
        <dbReference type="RuleBase" id="RU003887"/>
    </source>
</evidence>
<feature type="compositionally biased region" description="Basic and acidic residues" evidence="5">
    <location>
        <begin position="31"/>
        <end position="61"/>
    </location>
</feature>
<organism evidence="7 8">
    <name type="scientific">Polaribacter glomeratus</name>
    <dbReference type="NCBI Taxonomy" id="102"/>
    <lineage>
        <taxon>Bacteria</taxon>
        <taxon>Pseudomonadati</taxon>
        <taxon>Bacteroidota</taxon>
        <taxon>Flavobacteriia</taxon>
        <taxon>Flavobacteriales</taxon>
        <taxon>Flavobacteriaceae</taxon>
    </lineage>
</organism>
<dbReference type="InterPro" id="IPR020103">
    <property type="entry name" value="PsdUridine_synth_cat_dom_sf"/>
</dbReference>
<dbReference type="Pfam" id="PF00849">
    <property type="entry name" value="PseudoU_synth_2"/>
    <property type="match status" value="1"/>
</dbReference>
<protein>
    <recommendedName>
        <fullName evidence="4">Pseudouridine synthase</fullName>
        <ecNumber evidence="4">5.4.99.-</ecNumber>
    </recommendedName>
</protein>
<dbReference type="FunFam" id="3.10.290.10:FF:000003">
    <property type="entry name" value="Pseudouridine synthase"/>
    <property type="match status" value="1"/>
</dbReference>
<dbReference type="InterPro" id="IPR036986">
    <property type="entry name" value="S4_RNA-bd_sf"/>
</dbReference>
<accession>A0A2S7WJK8</accession>
<sequence>MESNKNSSRGRQEGNKGRPQKDTKKSTSQREGSKSASPRDPKKSTFKKDANKPVFQRDAKKSTPLSRKIVKKDFKKITPIKKSDDSSGIRLNKYIANSGVCSRREADTYIEHGSVEVNGKLVTEMGYKVQPDDIVRFDGTSITPEQKKYVLLNKPKNYITTMDDERGRKTVMELIMNASKERIYPVGRLDRNTTGLLLFTNDGDLAKKLTHPKHNVRKLYHASLDRKLELNDLEKLRGEVVIEGKKVFIDAISYVNGEPKTEIGIEIHSGRNRIVRKIFEHVGYKVNKLDRVVFAELTKKNLPRGRWRELTNLEVTNLKMMK</sequence>
<dbReference type="InterPro" id="IPR020094">
    <property type="entry name" value="TruA/RsuA/RluB/E/F_N"/>
</dbReference>
<dbReference type="PANTHER" id="PTHR47683:SF2">
    <property type="entry name" value="RNA-BINDING S4 DOMAIN-CONTAINING PROTEIN"/>
    <property type="match status" value="1"/>
</dbReference>
<dbReference type="CDD" id="cd02870">
    <property type="entry name" value="PseudoU_synth_RsuA_like"/>
    <property type="match status" value="1"/>
</dbReference>
<keyword evidence="8" id="KW-1185">Reference proteome</keyword>
<reference evidence="7 8" key="1">
    <citation type="submission" date="2016-12" db="EMBL/GenBank/DDBJ databases">
        <title>Trade-off between light-utilization and light-protection in marine flavobacteria.</title>
        <authorList>
            <person name="Kumagai Y."/>
            <person name="Yoshizawa S."/>
            <person name="Kogure K."/>
            <person name="Iwasaki W."/>
        </authorList>
    </citation>
    <scope>NUCLEOTIDE SEQUENCE [LARGE SCALE GENOMIC DNA]</scope>
    <source>
        <strain evidence="7 8">ATCC 43844</strain>
    </source>
</reference>
<dbReference type="OrthoDB" id="9807213at2"/>
<dbReference type="InterPro" id="IPR006145">
    <property type="entry name" value="PsdUridine_synth_RsuA/RluA"/>
</dbReference>
<dbReference type="AlphaFoldDB" id="A0A2S7WJK8"/>
<dbReference type="GO" id="GO:0003723">
    <property type="term" value="F:RNA binding"/>
    <property type="evidence" value="ECO:0007669"/>
    <property type="project" value="UniProtKB-KW"/>
</dbReference>
<dbReference type="InterPro" id="IPR002942">
    <property type="entry name" value="S4_RNA-bd"/>
</dbReference>
<evidence type="ECO:0000259" key="6">
    <source>
        <dbReference type="SMART" id="SM00363"/>
    </source>
</evidence>
<dbReference type="RefSeq" id="WP_105022804.1">
    <property type="nucleotide sequence ID" value="NZ_MSCM01000002.1"/>
</dbReference>
<evidence type="ECO:0000313" key="7">
    <source>
        <dbReference type="EMBL" id="PQJ77482.1"/>
    </source>
</evidence>
<evidence type="ECO:0000256" key="5">
    <source>
        <dbReference type="SAM" id="MobiDB-lite"/>
    </source>
</evidence>
<feature type="region of interest" description="Disordered" evidence="5">
    <location>
        <begin position="1"/>
        <end position="67"/>
    </location>
</feature>
<evidence type="ECO:0000256" key="3">
    <source>
        <dbReference type="PROSITE-ProRule" id="PRU00182"/>
    </source>
</evidence>
<dbReference type="SMART" id="SM00363">
    <property type="entry name" value="S4"/>
    <property type="match status" value="1"/>
</dbReference>
<keyword evidence="3" id="KW-0694">RNA-binding</keyword>
<dbReference type="GO" id="GO:0120159">
    <property type="term" value="F:rRNA pseudouridine synthase activity"/>
    <property type="evidence" value="ECO:0007669"/>
    <property type="project" value="UniProtKB-ARBA"/>
</dbReference>
<dbReference type="CDD" id="cd00165">
    <property type="entry name" value="S4"/>
    <property type="match status" value="1"/>
</dbReference>
<comment type="similarity">
    <text evidence="1 4">Belongs to the pseudouridine synthase RsuA family.</text>
</comment>
<dbReference type="InterPro" id="IPR000748">
    <property type="entry name" value="PsdUridine_synth_RsuA/RluB/E/F"/>
</dbReference>
<dbReference type="EC" id="5.4.99.-" evidence="4"/>
<dbReference type="PROSITE" id="PS01149">
    <property type="entry name" value="PSI_RSU"/>
    <property type="match status" value="1"/>
</dbReference>
<gene>
    <name evidence="7" type="ORF">BTO16_16810</name>
</gene>
<evidence type="ECO:0000256" key="1">
    <source>
        <dbReference type="ARBA" id="ARBA00008348"/>
    </source>
</evidence>
<dbReference type="Gene3D" id="3.30.70.580">
    <property type="entry name" value="Pseudouridine synthase I, catalytic domain, N-terminal subdomain"/>
    <property type="match status" value="1"/>
</dbReference>
<dbReference type="SUPFAM" id="SSF55120">
    <property type="entry name" value="Pseudouridine synthase"/>
    <property type="match status" value="1"/>
</dbReference>
<dbReference type="InterPro" id="IPR042092">
    <property type="entry name" value="PsdUridine_s_RsuA/RluB/E/F_cat"/>
</dbReference>
<evidence type="ECO:0000313" key="8">
    <source>
        <dbReference type="Proteomes" id="UP000239068"/>
    </source>
</evidence>
<dbReference type="GO" id="GO:0000455">
    <property type="term" value="P:enzyme-directed rRNA pseudouridine synthesis"/>
    <property type="evidence" value="ECO:0007669"/>
    <property type="project" value="UniProtKB-ARBA"/>
</dbReference>
<feature type="compositionally biased region" description="Basic and acidic residues" evidence="5">
    <location>
        <begin position="10"/>
        <end position="25"/>
    </location>
</feature>
<name>A0A2S7WJK8_9FLAO</name>
<dbReference type="SUPFAM" id="SSF55174">
    <property type="entry name" value="Alpha-L RNA-binding motif"/>
    <property type="match status" value="1"/>
</dbReference>
<dbReference type="PROSITE" id="PS50889">
    <property type="entry name" value="S4"/>
    <property type="match status" value="1"/>
</dbReference>
<feature type="domain" description="RNA-binding S4" evidence="6">
    <location>
        <begin position="89"/>
        <end position="156"/>
    </location>
</feature>
<dbReference type="InterPro" id="IPR018496">
    <property type="entry name" value="PsdUridine_synth_RsuA/RluB_CS"/>
</dbReference>
<evidence type="ECO:0000256" key="2">
    <source>
        <dbReference type="ARBA" id="ARBA00023235"/>
    </source>
</evidence>
<comment type="caution">
    <text evidence="7">The sequence shown here is derived from an EMBL/GenBank/DDBJ whole genome shotgun (WGS) entry which is preliminary data.</text>
</comment>
<proteinExistence type="inferred from homology"/>
<dbReference type="Pfam" id="PF01479">
    <property type="entry name" value="S4"/>
    <property type="match status" value="1"/>
</dbReference>
<keyword evidence="2 4" id="KW-0413">Isomerase</keyword>
<dbReference type="NCBIfam" id="TIGR00093">
    <property type="entry name" value="pseudouridine synthase"/>
    <property type="match status" value="1"/>
</dbReference>
<dbReference type="EMBL" id="MSCM01000002">
    <property type="protein sequence ID" value="PQJ77482.1"/>
    <property type="molecule type" value="Genomic_DNA"/>
</dbReference>
<dbReference type="Gene3D" id="3.10.290.10">
    <property type="entry name" value="RNA-binding S4 domain"/>
    <property type="match status" value="1"/>
</dbReference>
<dbReference type="Proteomes" id="UP000239068">
    <property type="component" value="Unassembled WGS sequence"/>
</dbReference>
<dbReference type="PANTHER" id="PTHR47683">
    <property type="entry name" value="PSEUDOURIDINE SYNTHASE FAMILY PROTEIN-RELATED"/>
    <property type="match status" value="1"/>
</dbReference>
<dbReference type="Gene3D" id="3.30.70.1560">
    <property type="entry name" value="Alpha-L RNA-binding motif"/>
    <property type="match status" value="1"/>
</dbReference>